<sequence length="350" mass="41854">MKSEQKWDIAEVEAIFWICSEAVYSLTTGMKKIYGFAFSRNFVFFQKDKPFKWCLLKNEMTEVGNKFFNKFKNKKFRKKLINDYQRLKPKVDKKLTEYCLKDTAKMSVNELFKWLKIFTFYYKQNFNYGFFTEAFDYVFSDKFNQALAKYNLSNEEFSDLSLIPQPTYLSIENQKLIRLAIRKKAGQDIKKNLIKHLKEYEWLATGHAGKKLIKLDYFQQKINSLITGHKNLKRELNNLKQSRSRALKRKKEIFKKYHFNQEVLTIVDIIDEIGPLHDLRKELFVKTIYYADDVREEIAKRFGYRLADLQFFKLKELLPLLEGKKLDRLEIKRREQFIALDVDAKKSGLG</sequence>
<dbReference type="EMBL" id="MHIC01000053">
    <property type="protein sequence ID" value="OGY43122.1"/>
    <property type="molecule type" value="Genomic_DNA"/>
</dbReference>
<name>A0A1G1XT37_9BACT</name>
<reference evidence="2 3" key="1">
    <citation type="journal article" date="2016" name="Nat. Commun.">
        <title>Thousands of microbial genomes shed light on interconnected biogeochemical processes in an aquifer system.</title>
        <authorList>
            <person name="Anantharaman K."/>
            <person name="Brown C.T."/>
            <person name="Hug L.A."/>
            <person name="Sharon I."/>
            <person name="Castelle C.J."/>
            <person name="Probst A.J."/>
            <person name="Thomas B.C."/>
            <person name="Singh A."/>
            <person name="Wilkins M.J."/>
            <person name="Karaoz U."/>
            <person name="Brodie E.L."/>
            <person name="Williams K.H."/>
            <person name="Hubbard S.S."/>
            <person name="Banfield J.F."/>
        </authorList>
    </citation>
    <scope>NUCLEOTIDE SEQUENCE [LARGE SCALE GENOMIC DNA]</scope>
</reference>
<organism evidence="2 3">
    <name type="scientific">Candidatus Buchananbacteria bacterium RIFCSPHIGHO2_01_FULL_39_8</name>
    <dbReference type="NCBI Taxonomy" id="1797533"/>
    <lineage>
        <taxon>Bacteria</taxon>
        <taxon>Candidatus Buchananiibacteriota</taxon>
    </lineage>
</organism>
<keyword evidence="1" id="KW-0175">Coiled coil</keyword>
<dbReference type="AlphaFoldDB" id="A0A1G1XT37"/>
<gene>
    <name evidence="2" type="ORF">A2731_03495</name>
</gene>
<dbReference type="Proteomes" id="UP000176241">
    <property type="component" value="Unassembled WGS sequence"/>
</dbReference>
<evidence type="ECO:0000256" key="1">
    <source>
        <dbReference type="SAM" id="Coils"/>
    </source>
</evidence>
<comment type="caution">
    <text evidence="2">The sequence shown here is derived from an EMBL/GenBank/DDBJ whole genome shotgun (WGS) entry which is preliminary data.</text>
</comment>
<accession>A0A1G1XT37</accession>
<evidence type="ECO:0000313" key="2">
    <source>
        <dbReference type="EMBL" id="OGY43122.1"/>
    </source>
</evidence>
<protein>
    <submittedName>
        <fullName evidence="2">Uncharacterized protein</fullName>
    </submittedName>
</protein>
<evidence type="ECO:0000313" key="3">
    <source>
        <dbReference type="Proteomes" id="UP000176241"/>
    </source>
</evidence>
<dbReference type="STRING" id="1797533.A2731_03495"/>
<feature type="coiled-coil region" evidence="1">
    <location>
        <begin position="222"/>
        <end position="249"/>
    </location>
</feature>
<proteinExistence type="predicted"/>